<dbReference type="EMBL" id="SKBU01000026">
    <property type="protein sequence ID" value="TCJ15323.1"/>
    <property type="molecule type" value="Genomic_DNA"/>
</dbReference>
<dbReference type="Pfam" id="PF00083">
    <property type="entry name" value="Sugar_tr"/>
    <property type="match status" value="1"/>
</dbReference>
<gene>
    <name evidence="13" type="ORF">E0L93_13005</name>
</gene>
<feature type="transmembrane region" description="Helical" evidence="11">
    <location>
        <begin position="374"/>
        <end position="397"/>
    </location>
</feature>
<evidence type="ECO:0000256" key="3">
    <source>
        <dbReference type="ARBA" id="ARBA00022448"/>
    </source>
</evidence>
<dbReference type="OrthoDB" id="8953821at2"/>
<feature type="transmembrane region" description="Helical" evidence="11">
    <location>
        <begin position="334"/>
        <end position="353"/>
    </location>
</feature>
<comment type="caution">
    <text evidence="13">The sequence shown here is derived from an EMBL/GenBank/DDBJ whole genome shotgun (WGS) entry which is preliminary data.</text>
</comment>
<evidence type="ECO:0000256" key="10">
    <source>
        <dbReference type="ARBA" id="ARBA00039918"/>
    </source>
</evidence>
<proteinExistence type="inferred from homology"/>
<dbReference type="PANTHER" id="PTHR43045:SF1">
    <property type="entry name" value="SHIKIMATE TRANSPORTER"/>
    <property type="match status" value="1"/>
</dbReference>
<organism evidence="13 14">
    <name type="scientific">Rubrobacter taiwanensis</name>
    <dbReference type="NCBI Taxonomy" id="185139"/>
    <lineage>
        <taxon>Bacteria</taxon>
        <taxon>Bacillati</taxon>
        <taxon>Actinomycetota</taxon>
        <taxon>Rubrobacteria</taxon>
        <taxon>Rubrobacterales</taxon>
        <taxon>Rubrobacteraceae</taxon>
        <taxon>Rubrobacter</taxon>
    </lineage>
</organism>
<dbReference type="FunFam" id="1.20.1250.20:FF:000001">
    <property type="entry name" value="Dicarboxylate MFS transporter"/>
    <property type="match status" value="1"/>
</dbReference>
<feature type="transmembrane region" description="Helical" evidence="11">
    <location>
        <begin position="403"/>
        <end position="422"/>
    </location>
</feature>
<dbReference type="GO" id="GO:0015293">
    <property type="term" value="F:symporter activity"/>
    <property type="evidence" value="ECO:0007669"/>
    <property type="project" value="UniProtKB-KW"/>
</dbReference>
<feature type="transmembrane region" description="Helical" evidence="11">
    <location>
        <begin position="192"/>
        <end position="211"/>
    </location>
</feature>
<dbReference type="InterPro" id="IPR005828">
    <property type="entry name" value="MFS_sugar_transport-like"/>
</dbReference>
<evidence type="ECO:0000256" key="4">
    <source>
        <dbReference type="ARBA" id="ARBA00022475"/>
    </source>
</evidence>
<feature type="transmembrane region" description="Helical" evidence="11">
    <location>
        <begin position="89"/>
        <end position="113"/>
    </location>
</feature>
<dbReference type="CDD" id="cd17369">
    <property type="entry name" value="MFS_ShiA_like"/>
    <property type="match status" value="1"/>
</dbReference>
<keyword evidence="7 11" id="KW-1133">Transmembrane helix</keyword>
<dbReference type="Pfam" id="PF07690">
    <property type="entry name" value="MFS_1"/>
    <property type="match status" value="1"/>
</dbReference>
<dbReference type="InterPro" id="IPR036259">
    <property type="entry name" value="MFS_trans_sf"/>
</dbReference>
<accession>A0A4R1BE27</accession>
<feature type="domain" description="Major facilitator superfamily (MFS) profile" evidence="12">
    <location>
        <begin position="16"/>
        <end position="427"/>
    </location>
</feature>
<feature type="transmembrane region" description="Helical" evidence="11">
    <location>
        <begin position="242"/>
        <end position="267"/>
    </location>
</feature>
<dbReference type="InterPro" id="IPR020846">
    <property type="entry name" value="MFS_dom"/>
</dbReference>
<feature type="transmembrane region" description="Helical" evidence="11">
    <location>
        <begin position="162"/>
        <end position="180"/>
    </location>
</feature>
<comment type="function">
    <text evidence="9">May be a proton symporter involved in the uptake of osmolytes such as proline and glycine betaine.</text>
</comment>
<comment type="similarity">
    <text evidence="2">Belongs to the major facilitator superfamily. Metabolite:H+ Symporter (MHS) family (TC 2.A.1.6) family.</text>
</comment>
<feature type="transmembrane region" description="Helical" evidence="11">
    <location>
        <begin position="310"/>
        <end position="328"/>
    </location>
</feature>
<dbReference type="AlphaFoldDB" id="A0A4R1BE27"/>
<evidence type="ECO:0000256" key="7">
    <source>
        <dbReference type="ARBA" id="ARBA00022989"/>
    </source>
</evidence>
<evidence type="ECO:0000256" key="11">
    <source>
        <dbReference type="SAM" id="Phobius"/>
    </source>
</evidence>
<keyword evidence="3" id="KW-0813">Transport</keyword>
<dbReference type="PANTHER" id="PTHR43045">
    <property type="entry name" value="SHIKIMATE TRANSPORTER"/>
    <property type="match status" value="1"/>
</dbReference>
<evidence type="ECO:0000256" key="2">
    <source>
        <dbReference type="ARBA" id="ARBA00008240"/>
    </source>
</evidence>
<name>A0A4R1BE27_9ACTN</name>
<evidence type="ECO:0000256" key="1">
    <source>
        <dbReference type="ARBA" id="ARBA00004651"/>
    </source>
</evidence>
<feature type="transmembrane region" description="Helical" evidence="11">
    <location>
        <begin position="279"/>
        <end position="298"/>
    </location>
</feature>
<evidence type="ECO:0000256" key="6">
    <source>
        <dbReference type="ARBA" id="ARBA00022847"/>
    </source>
</evidence>
<evidence type="ECO:0000259" key="12">
    <source>
        <dbReference type="PROSITE" id="PS50850"/>
    </source>
</evidence>
<dbReference type="PROSITE" id="PS00216">
    <property type="entry name" value="SUGAR_TRANSPORT_1"/>
    <property type="match status" value="1"/>
</dbReference>
<dbReference type="GO" id="GO:0005886">
    <property type="term" value="C:plasma membrane"/>
    <property type="evidence" value="ECO:0007669"/>
    <property type="project" value="UniProtKB-SubCell"/>
</dbReference>
<evidence type="ECO:0000256" key="5">
    <source>
        <dbReference type="ARBA" id="ARBA00022692"/>
    </source>
</evidence>
<feature type="transmembrane region" description="Helical" evidence="11">
    <location>
        <begin position="53"/>
        <end position="77"/>
    </location>
</feature>
<reference evidence="13 14" key="1">
    <citation type="submission" date="2019-03" db="EMBL/GenBank/DDBJ databases">
        <title>Whole genome sequence of a novel Rubrobacter taiwanensis strain, isolated from Yellowstone National Park.</title>
        <authorList>
            <person name="Freed S."/>
            <person name="Ramaley R.F."/>
            <person name="Kyndt J.A."/>
        </authorList>
    </citation>
    <scope>NUCLEOTIDE SEQUENCE [LARGE SCALE GENOMIC DNA]</scope>
    <source>
        <strain evidence="13 14">Yellowstone</strain>
    </source>
</reference>
<evidence type="ECO:0000313" key="13">
    <source>
        <dbReference type="EMBL" id="TCJ15323.1"/>
    </source>
</evidence>
<dbReference type="Proteomes" id="UP000295244">
    <property type="component" value="Unassembled WGS sequence"/>
</dbReference>
<dbReference type="InterPro" id="IPR011701">
    <property type="entry name" value="MFS"/>
</dbReference>
<evidence type="ECO:0000313" key="14">
    <source>
        <dbReference type="Proteomes" id="UP000295244"/>
    </source>
</evidence>
<keyword evidence="4" id="KW-1003">Cell membrane</keyword>
<comment type="subcellular location">
    <subcellularLocation>
        <location evidence="1">Cell membrane</location>
        <topology evidence="1">Multi-pass membrane protein</topology>
    </subcellularLocation>
</comment>
<sequence>MPGLDAGSRQREIRKVAMASFIGTTIEWYDFFIYGTAAALVFGALFFPEFDPLAGTLAAFATFAVGFFARPVGGIIFGHFGDRIGRKTMLIISLMIMGIATVLIGLLPGYAAIGVAAPILLVILRFIQGLAVGGEWGGAVLMAVEHSPPGKRGFYGSWPQMGVPAGLILSNLMFLSVASLPEEAFMAWGWRVPFLASIVLVGVGLFIRFRIMESPGFARVKETGTEARMPIVEALRNFPKQIALAAGAFIIINAYFYILVSYIINYATMSAAQPISRSAIIAIVLVSSVILTFTIPAAGALSDRVGRRRLYLIGTVGMGLTAFPLFWFTDMGNVALILIIHALALNFLGLAYGPQAALYAETFTTRLRYSGISLGYQGGSIFGGALAPLIATALLAATGTSTAIAVYIAVLAVLSFICMWLMTETYRKDIDEDVPLREKVGAEGAAT</sequence>
<feature type="transmembrane region" description="Helical" evidence="11">
    <location>
        <begin position="21"/>
        <end position="47"/>
    </location>
</feature>
<protein>
    <recommendedName>
        <fullName evidence="10">Putative proline/betaine transporter</fullName>
    </recommendedName>
</protein>
<dbReference type="PROSITE" id="PS50850">
    <property type="entry name" value="MFS"/>
    <property type="match status" value="1"/>
</dbReference>
<keyword evidence="6" id="KW-0769">Symport</keyword>
<evidence type="ECO:0000256" key="9">
    <source>
        <dbReference type="ARBA" id="ARBA00037295"/>
    </source>
</evidence>
<evidence type="ECO:0000256" key="8">
    <source>
        <dbReference type="ARBA" id="ARBA00023136"/>
    </source>
</evidence>
<keyword evidence="5 11" id="KW-0812">Transmembrane</keyword>
<feature type="transmembrane region" description="Helical" evidence="11">
    <location>
        <begin position="119"/>
        <end position="141"/>
    </location>
</feature>
<keyword evidence="8 11" id="KW-0472">Membrane</keyword>
<dbReference type="SUPFAM" id="SSF103473">
    <property type="entry name" value="MFS general substrate transporter"/>
    <property type="match status" value="1"/>
</dbReference>
<dbReference type="Gene3D" id="1.20.1250.20">
    <property type="entry name" value="MFS general substrate transporter like domains"/>
    <property type="match status" value="1"/>
</dbReference>
<keyword evidence="14" id="KW-1185">Reference proteome</keyword>
<dbReference type="InterPro" id="IPR005829">
    <property type="entry name" value="Sugar_transporter_CS"/>
</dbReference>